<keyword evidence="6" id="KW-0966">Cell projection</keyword>
<reference evidence="6 7" key="1">
    <citation type="submission" date="2019-10" db="EMBL/GenBank/DDBJ databases">
        <title>Draft whole-genome sequence of the purple nonsulfur photosynthetic bacterium Roseospira navarrensis DSM 15114.</title>
        <authorList>
            <person name="Kyndt J.A."/>
            <person name="Meyer T.E."/>
        </authorList>
    </citation>
    <scope>NUCLEOTIDE SEQUENCE [LARGE SCALE GENOMIC DNA]</scope>
    <source>
        <strain evidence="6 7">DSM 15114</strain>
    </source>
</reference>
<evidence type="ECO:0000313" key="7">
    <source>
        <dbReference type="Proteomes" id="UP000434582"/>
    </source>
</evidence>
<comment type="caution">
    <text evidence="6">The sequence shown here is derived from an EMBL/GenBank/DDBJ whole genome shotgun (WGS) entry which is preliminary data.</text>
</comment>
<name>A0A7X1ZBA4_9PROT</name>
<gene>
    <name evidence="4" type="primary">fliE</name>
    <name evidence="6" type="ORF">GHC57_01685</name>
</gene>
<keyword evidence="7" id="KW-1185">Reference proteome</keyword>
<proteinExistence type="inferred from homology"/>
<keyword evidence="6" id="KW-0282">Flagellum</keyword>
<dbReference type="GO" id="GO:0005198">
    <property type="term" value="F:structural molecule activity"/>
    <property type="evidence" value="ECO:0007669"/>
    <property type="project" value="InterPro"/>
</dbReference>
<comment type="similarity">
    <text evidence="2 4">Belongs to the FliE family.</text>
</comment>
<sequence>MADVSFNSAIQAYRAASRQMSESAPQPGQMPEASAGSSSFASMVHDVVKDSIGSVREGERMSLKAVTGEADTRDVVMAANSAEITLQTVVAIRDKVISAYDTIMRMPL</sequence>
<dbReference type="EMBL" id="WIVE01000002">
    <property type="protein sequence ID" value="MQX35223.1"/>
    <property type="molecule type" value="Genomic_DNA"/>
</dbReference>
<evidence type="ECO:0000313" key="6">
    <source>
        <dbReference type="EMBL" id="MQX35223.1"/>
    </source>
</evidence>
<dbReference type="GO" id="GO:0003774">
    <property type="term" value="F:cytoskeletal motor activity"/>
    <property type="evidence" value="ECO:0007669"/>
    <property type="project" value="InterPro"/>
</dbReference>
<dbReference type="OrthoDB" id="8481852at2"/>
<keyword evidence="3 4" id="KW-0975">Bacterial flagellum</keyword>
<dbReference type="GO" id="GO:0071973">
    <property type="term" value="P:bacterial-type flagellum-dependent cell motility"/>
    <property type="evidence" value="ECO:0007669"/>
    <property type="project" value="InterPro"/>
</dbReference>
<dbReference type="HAMAP" id="MF_00724">
    <property type="entry name" value="FliE"/>
    <property type="match status" value="1"/>
</dbReference>
<organism evidence="6 7">
    <name type="scientific">Roseospira navarrensis</name>
    <dbReference type="NCBI Taxonomy" id="140058"/>
    <lineage>
        <taxon>Bacteria</taxon>
        <taxon>Pseudomonadati</taxon>
        <taxon>Pseudomonadota</taxon>
        <taxon>Alphaproteobacteria</taxon>
        <taxon>Rhodospirillales</taxon>
        <taxon>Rhodospirillaceae</taxon>
        <taxon>Roseospira</taxon>
    </lineage>
</organism>
<keyword evidence="6" id="KW-0969">Cilium</keyword>
<dbReference type="PANTHER" id="PTHR34653:SF1">
    <property type="entry name" value="FLAGELLAR HOOK-BASAL BODY COMPLEX PROTEIN FLIE"/>
    <property type="match status" value="1"/>
</dbReference>
<feature type="region of interest" description="Disordered" evidence="5">
    <location>
        <begin position="16"/>
        <end position="38"/>
    </location>
</feature>
<evidence type="ECO:0000256" key="3">
    <source>
        <dbReference type="ARBA" id="ARBA00023143"/>
    </source>
</evidence>
<protein>
    <recommendedName>
        <fullName evidence="4">Flagellar hook-basal body complex protein FliE</fullName>
    </recommendedName>
</protein>
<evidence type="ECO:0000256" key="5">
    <source>
        <dbReference type="SAM" id="MobiDB-lite"/>
    </source>
</evidence>
<evidence type="ECO:0000256" key="2">
    <source>
        <dbReference type="ARBA" id="ARBA00009272"/>
    </source>
</evidence>
<dbReference type="RefSeq" id="WP_153340492.1">
    <property type="nucleotide sequence ID" value="NZ_WIVE01000002.1"/>
</dbReference>
<dbReference type="GO" id="GO:0009425">
    <property type="term" value="C:bacterial-type flagellum basal body"/>
    <property type="evidence" value="ECO:0007669"/>
    <property type="project" value="UniProtKB-SubCell"/>
</dbReference>
<dbReference type="InterPro" id="IPR001624">
    <property type="entry name" value="FliE"/>
</dbReference>
<dbReference type="Pfam" id="PF02049">
    <property type="entry name" value="FliE"/>
    <property type="match status" value="1"/>
</dbReference>
<dbReference type="Proteomes" id="UP000434582">
    <property type="component" value="Unassembled WGS sequence"/>
</dbReference>
<evidence type="ECO:0000256" key="4">
    <source>
        <dbReference type="HAMAP-Rule" id="MF_00724"/>
    </source>
</evidence>
<comment type="subcellular location">
    <subcellularLocation>
        <location evidence="1 4">Bacterial flagellum basal body</location>
    </subcellularLocation>
</comment>
<evidence type="ECO:0000256" key="1">
    <source>
        <dbReference type="ARBA" id="ARBA00004117"/>
    </source>
</evidence>
<accession>A0A7X1ZBA4</accession>
<dbReference type="AlphaFoldDB" id="A0A7X1ZBA4"/>
<dbReference type="PANTHER" id="PTHR34653">
    <property type="match status" value="1"/>
</dbReference>